<organism evidence="4 5">
    <name type="scientific">Anaerobaca lacustris</name>
    <dbReference type="NCBI Taxonomy" id="3044600"/>
    <lineage>
        <taxon>Bacteria</taxon>
        <taxon>Pseudomonadati</taxon>
        <taxon>Planctomycetota</taxon>
        <taxon>Phycisphaerae</taxon>
        <taxon>Sedimentisphaerales</taxon>
        <taxon>Anaerobacaceae</taxon>
        <taxon>Anaerobaca</taxon>
    </lineage>
</organism>
<feature type="transmembrane region" description="Helical" evidence="2">
    <location>
        <begin position="56"/>
        <end position="75"/>
    </location>
</feature>
<dbReference type="PROSITE" id="PS51846">
    <property type="entry name" value="CNNM"/>
    <property type="match status" value="1"/>
</dbReference>
<proteinExistence type="predicted"/>
<keyword evidence="5" id="KW-1185">Reference proteome</keyword>
<keyword evidence="1 2" id="KW-0472">Membrane</keyword>
<dbReference type="Proteomes" id="UP001431776">
    <property type="component" value="Unassembled WGS sequence"/>
</dbReference>
<dbReference type="RefSeq" id="WP_349247075.1">
    <property type="nucleotide sequence ID" value="NZ_JASCXX010000045.1"/>
</dbReference>
<feature type="domain" description="CNNM transmembrane" evidence="3">
    <location>
        <begin position="1"/>
        <end position="175"/>
    </location>
</feature>
<evidence type="ECO:0000256" key="1">
    <source>
        <dbReference type="PROSITE-ProRule" id="PRU01193"/>
    </source>
</evidence>
<dbReference type="InterPro" id="IPR002550">
    <property type="entry name" value="CNNM"/>
</dbReference>
<protein>
    <submittedName>
        <fullName evidence="4">DUF21 domain-containing protein</fullName>
    </submittedName>
</protein>
<keyword evidence="1 2" id="KW-1133">Transmembrane helix</keyword>
<dbReference type="InterPro" id="IPR045095">
    <property type="entry name" value="ACDP"/>
</dbReference>
<dbReference type="AlphaFoldDB" id="A0AAW6U802"/>
<dbReference type="GO" id="GO:0010960">
    <property type="term" value="P:magnesium ion homeostasis"/>
    <property type="evidence" value="ECO:0007669"/>
    <property type="project" value="InterPro"/>
</dbReference>
<dbReference type="GO" id="GO:0016020">
    <property type="term" value="C:membrane"/>
    <property type="evidence" value="ECO:0007669"/>
    <property type="project" value="UniProtKB-UniRule"/>
</dbReference>
<gene>
    <name evidence="4" type="ORF">QJ522_21575</name>
</gene>
<feature type="transmembrane region" description="Helical" evidence="2">
    <location>
        <begin position="6"/>
        <end position="29"/>
    </location>
</feature>
<comment type="caution">
    <text evidence="4">The sequence shown here is derived from an EMBL/GenBank/DDBJ whole genome shotgun (WGS) entry which is preliminary data.</text>
</comment>
<evidence type="ECO:0000256" key="2">
    <source>
        <dbReference type="SAM" id="Phobius"/>
    </source>
</evidence>
<reference evidence="4" key="1">
    <citation type="submission" date="2023-05" db="EMBL/GenBank/DDBJ databases">
        <title>Anaerotaeda fermentans gen. nov., sp. nov., a novel anaerobic planctomycete of the new family within the order Sedimentisphaerales isolated from Taman Peninsula, Russia.</title>
        <authorList>
            <person name="Khomyakova M.A."/>
            <person name="Merkel A.Y."/>
            <person name="Slobodkin A.I."/>
        </authorList>
    </citation>
    <scope>NUCLEOTIDE SEQUENCE</scope>
    <source>
        <strain evidence="4">M17dextr</strain>
    </source>
</reference>
<dbReference type="EMBL" id="JASCXX010000045">
    <property type="protein sequence ID" value="MDI6451666.1"/>
    <property type="molecule type" value="Genomic_DNA"/>
</dbReference>
<sequence>MTLMVWIAIVLCISQSGMLSGLNLAFFTLSKLDLELRASKNDKHARRVLAMRRDSNLVLVTILWGNVGVNVLLALLSGSVLTGGVAFVFSTVLITIIGEIVPQAYFSRHALRTASFLTPLLRLYQFVLFPVAKPTAYVLDRWLGPEAIGYFKEEDFRTLVTMHMKSAESDIDRVEGRGALNFLALDDLPLSAEGEPVDPESIVTLPFDGQRPVFPTIRPTTSDPFLNAVHRSQKKWVVVVDTDAQPRLVLDSDEFIRESLFKPDSFNPYRHCHRPILVSDPRMPLGEVVPRFRVDAAHAADDVIDDDIVLLWGDQRRILTGADLLGRLLRGIVRNERDRSVADQTRDRR</sequence>
<dbReference type="PANTHER" id="PTHR12064:SF94">
    <property type="entry name" value="UNEXTENDED PROTEIN"/>
    <property type="match status" value="1"/>
</dbReference>
<accession>A0AAW6U802</accession>
<dbReference type="Pfam" id="PF01595">
    <property type="entry name" value="CNNM"/>
    <property type="match status" value="1"/>
</dbReference>
<keyword evidence="1 2" id="KW-0812">Transmembrane</keyword>
<evidence type="ECO:0000313" key="4">
    <source>
        <dbReference type="EMBL" id="MDI6451666.1"/>
    </source>
</evidence>
<name>A0AAW6U802_9BACT</name>
<feature type="transmembrane region" description="Helical" evidence="2">
    <location>
        <begin position="81"/>
        <end position="102"/>
    </location>
</feature>
<evidence type="ECO:0000313" key="5">
    <source>
        <dbReference type="Proteomes" id="UP001431776"/>
    </source>
</evidence>
<dbReference type="PANTHER" id="PTHR12064">
    <property type="entry name" value="METAL TRANSPORTER CNNM"/>
    <property type="match status" value="1"/>
</dbReference>
<evidence type="ECO:0000259" key="3">
    <source>
        <dbReference type="PROSITE" id="PS51846"/>
    </source>
</evidence>